<dbReference type="Gene3D" id="1.10.10.10">
    <property type="entry name" value="Winged helix-like DNA-binding domain superfamily/Winged helix DNA-binding domain"/>
    <property type="match status" value="1"/>
</dbReference>
<evidence type="ECO:0000256" key="2">
    <source>
        <dbReference type="ARBA" id="ARBA00023015"/>
    </source>
</evidence>
<dbReference type="InterPro" id="IPR058163">
    <property type="entry name" value="LysR-type_TF_proteobact-type"/>
</dbReference>
<evidence type="ECO:0000256" key="3">
    <source>
        <dbReference type="ARBA" id="ARBA00023125"/>
    </source>
</evidence>
<evidence type="ECO:0000313" key="6">
    <source>
        <dbReference type="EMBL" id="KFE52735.1"/>
    </source>
</evidence>
<dbReference type="RefSeq" id="WP_020289692.1">
    <property type="nucleotide sequence ID" value="NZ_JPQT01000096.1"/>
</dbReference>
<evidence type="ECO:0000313" key="7">
    <source>
        <dbReference type="Proteomes" id="UP000028643"/>
    </source>
</evidence>
<dbReference type="InterPro" id="IPR036388">
    <property type="entry name" value="WH-like_DNA-bd_sf"/>
</dbReference>
<dbReference type="Proteomes" id="UP000028643">
    <property type="component" value="Unassembled WGS sequence"/>
</dbReference>
<sequence>MSNLRRKLPSSSSLFVFEAAARCGSFTRAADELCVSQPAVSRMLSRLEEHLGVQLFERVRGGARLTESGSILYRRVQEGFSTIESAISEIESRATGIETVTLSVSTAFTTHWLMPRMSRFNERFPTVDMRYQLMSGRIGGPLVDVDLGMRYLDAGSVKDADLLLVPEITLPVCNASYLKNVVNGSSQKCPPTLINMDNQDRSWAEDFAAPGRSDNALVFSDYAVVVQAALLGQGVALGWLNVVSHCLVKGELLPAAEHVRVASRRCCLVSPSNRPVRPVVENVRDWIAEEMRDDLIKIDALYPHLGLAALVDLGE</sequence>
<keyword evidence="3" id="KW-0238">DNA-binding</keyword>
<dbReference type="SUPFAM" id="SSF53850">
    <property type="entry name" value="Periplasmic binding protein-like II"/>
    <property type="match status" value="1"/>
</dbReference>
<name>A0A085VBC2_PSESX</name>
<gene>
    <name evidence="6" type="ORF">IV02_07600</name>
</gene>
<comment type="similarity">
    <text evidence="1">Belongs to the LysR transcriptional regulatory family.</text>
</comment>
<protein>
    <submittedName>
        <fullName evidence="6">LysR family transcriptional regulator</fullName>
    </submittedName>
</protein>
<keyword evidence="4" id="KW-0804">Transcription</keyword>
<dbReference type="GO" id="GO:0006351">
    <property type="term" value="P:DNA-templated transcription"/>
    <property type="evidence" value="ECO:0007669"/>
    <property type="project" value="TreeGrafter"/>
</dbReference>
<evidence type="ECO:0000256" key="1">
    <source>
        <dbReference type="ARBA" id="ARBA00009437"/>
    </source>
</evidence>
<dbReference type="PRINTS" id="PR00039">
    <property type="entry name" value="HTHLYSR"/>
</dbReference>
<keyword evidence="2" id="KW-0805">Transcription regulation</keyword>
<dbReference type="PATRIC" id="fig|317.174.peg.1547"/>
<dbReference type="SUPFAM" id="SSF46785">
    <property type="entry name" value="Winged helix' DNA-binding domain"/>
    <property type="match status" value="1"/>
</dbReference>
<dbReference type="EMBL" id="JPQT01000096">
    <property type="protein sequence ID" value="KFE52735.1"/>
    <property type="molecule type" value="Genomic_DNA"/>
</dbReference>
<dbReference type="InterPro" id="IPR036390">
    <property type="entry name" value="WH_DNA-bd_sf"/>
</dbReference>
<dbReference type="InterPro" id="IPR005119">
    <property type="entry name" value="LysR_subst-bd"/>
</dbReference>
<dbReference type="Pfam" id="PF00126">
    <property type="entry name" value="HTH_1"/>
    <property type="match status" value="1"/>
</dbReference>
<accession>A0A085VBC2</accession>
<evidence type="ECO:0000259" key="5">
    <source>
        <dbReference type="PROSITE" id="PS50931"/>
    </source>
</evidence>
<reference evidence="6 7" key="1">
    <citation type="submission" date="2014-07" db="EMBL/GenBank/DDBJ databases">
        <title>Draft Genome Sequences of Environmental Pseudomonas syringae strains.</title>
        <authorList>
            <person name="Baltrus D.A."/>
            <person name="Berge O."/>
            <person name="Morris C."/>
        </authorList>
    </citation>
    <scope>NUCLEOTIDE SEQUENCE [LARGE SCALE GENOMIC DNA]</scope>
    <source>
        <strain evidence="6 7">CEB003</strain>
    </source>
</reference>
<dbReference type="InterPro" id="IPR000847">
    <property type="entry name" value="LysR_HTH_N"/>
</dbReference>
<dbReference type="GO" id="GO:0003700">
    <property type="term" value="F:DNA-binding transcription factor activity"/>
    <property type="evidence" value="ECO:0007669"/>
    <property type="project" value="InterPro"/>
</dbReference>
<dbReference type="AlphaFoldDB" id="A0A085VBC2"/>
<dbReference type="PANTHER" id="PTHR30537:SF74">
    <property type="entry name" value="HTH-TYPE TRANSCRIPTIONAL REGULATOR TRPI"/>
    <property type="match status" value="1"/>
</dbReference>
<evidence type="ECO:0000256" key="4">
    <source>
        <dbReference type="ARBA" id="ARBA00023163"/>
    </source>
</evidence>
<organism evidence="6 7">
    <name type="scientific">Pseudomonas syringae</name>
    <dbReference type="NCBI Taxonomy" id="317"/>
    <lineage>
        <taxon>Bacteria</taxon>
        <taxon>Pseudomonadati</taxon>
        <taxon>Pseudomonadota</taxon>
        <taxon>Gammaproteobacteria</taxon>
        <taxon>Pseudomonadales</taxon>
        <taxon>Pseudomonadaceae</taxon>
        <taxon>Pseudomonas</taxon>
    </lineage>
</organism>
<dbReference type="Gene3D" id="3.40.190.10">
    <property type="entry name" value="Periplasmic binding protein-like II"/>
    <property type="match status" value="2"/>
</dbReference>
<dbReference type="Pfam" id="PF03466">
    <property type="entry name" value="LysR_substrate"/>
    <property type="match status" value="1"/>
</dbReference>
<dbReference type="PROSITE" id="PS50931">
    <property type="entry name" value="HTH_LYSR"/>
    <property type="match status" value="1"/>
</dbReference>
<feature type="domain" description="HTH lysR-type" evidence="5">
    <location>
        <begin position="9"/>
        <end position="66"/>
    </location>
</feature>
<proteinExistence type="inferred from homology"/>
<dbReference type="PANTHER" id="PTHR30537">
    <property type="entry name" value="HTH-TYPE TRANSCRIPTIONAL REGULATOR"/>
    <property type="match status" value="1"/>
</dbReference>
<dbReference type="GO" id="GO:0043565">
    <property type="term" value="F:sequence-specific DNA binding"/>
    <property type="evidence" value="ECO:0007669"/>
    <property type="project" value="TreeGrafter"/>
</dbReference>
<comment type="caution">
    <text evidence="6">The sequence shown here is derived from an EMBL/GenBank/DDBJ whole genome shotgun (WGS) entry which is preliminary data.</text>
</comment>
<dbReference type="FunFam" id="1.10.10.10:FF:000001">
    <property type="entry name" value="LysR family transcriptional regulator"/>
    <property type="match status" value="1"/>
</dbReference>